<dbReference type="EMBL" id="HG792015">
    <property type="protein sequence ID" value="CDM28347.1"/>
    <property type="molecule type" value="Genomic_DNA"/>
</dbReference>
<dbReference type="AlphaFoldDB" id="W6QFI2"/>
<name>W6QFI2_PENRF</name>
<keyword evidence="2" id="KW-1185">Reference proteome</keyword>
<gene>
    <name evidence="1" type="ORF">PROQFM164_S01g002158</name>
</gene>
<reference evidence="1" key="1">
    <citation type="journal article" date="2014" name="Nat. Commun.">
        <title>Multiple recent horizontal transfers of a large genomic region in cheese making fungi.</title>
        <authorList>
            <person name="Cheeseman K."/>
            <person name="Ropars J."/>
            <person name="Renault P."/>
            <person name="Dupont J."/>
            <person name="Gouzy J."/>
            <person name="Branca A."/>
            <person name="Abraham A.L."/>
            <person name="Ceppi M."/>
            <person name="Conseiller E."/>
            <person name="Debuchy R."/>
            <person name="Malagnac F."/>
            <person name="Goarin A."/>
            <person name="Silar P."/>
            <person name="Lacoste S."/>
            <person name="Sallet E."/>
            <person name="Bensimon A."/>
            <person name="Giraud T."/>
            <person name="Brygoo Y."/>
        </authorList>
    </citation>
    <scope>NUCLEOTIDE SEQUENCE [LARGE SCALE GENOMIC DNA]</scope>
    <source>
        <strain evidence="1">FM164</strain>
    </source>
</reference>
<evidence type="ECO:0000313" key="1">
    <source>
        <dbReference type="EMBL" id="CDM28347.1"/>
    </source>
</evidence>
<dbReference type="InterPro" id="IPR049232">
    <property type="entry name" value="DUF6829"/>
</dbReference>
<dbReference type="OrthoDB" id="5295627at2759"/>
<dbReference type="Proteomes" id="UP000030686">
    <property type="component" value="Unassembled WGS sequence"/>
</dbReference>
<sequence length="96" mass="10699">MDDVLRAVELGATFNFGQLAQAPACLSSLTRMKGHDRSFRLRFVEQLLDIAGTARHLDWTYACSTWPYTGCECVGVYPALPCPGYECDGRYRPFSG</sequence>
<accession>W6QFI2</accession>
<evidence type="ECO:0000313" key="2">
    <source>
        <dbReference type="Proteomes" id="UP000030686"/>
    </source>
</evidence>
<dbReference type="Pfam" id="PF20717">
    <property type="entry name" value="DUF6829"/>
    <property type="match status" value="1"/>
</dbReference>
<organism evidence="1 2">
    <name type="scientific">Penicillium roqueforti (strain FM164)</name>
    <dbReference type="NCBI Taxonomy" id="1365484"/>
    <lineage>
        <taxon>Eukaryota</taxon>
        <taxon>Fungi</taxon>
        <taxon>Dikarya</taxon>
        <taxon>Ascomycota</taxon>
        <taxon>Pezizomycotina</taxon>
        <taxon>Eurotiomycetes</taxon>
        <taxon>Eurotiomycetidae</taxon>
        <taxon>Eurotiales</taxon>
        <taxon>Aspergillaceae</taxon>
        <taxon>Penicillium</taxon>
    </lineage>
</organism>
<proteinExistence type="predicted"/>
<dbReference type="STRING" id="1365484.W6QFI2"/>
<protein>
    <submittedName>
        <fullName evidence="1">Genomic scaffold, ProqFM164S01</fullName>
    </submittedName>
</protein>